<dbReference type="SUPFAM" id="SSF52540">
    <property type="entry name" value="P-loop containing nucleoside triphosphate hydrolases"/>
    <property type="match status" value="1"/>
</dbReference>
<evidence type="ECO:0000256" key="13">
    <source>
        <dbReference type="ARBA" id="ARBA00053326"/>
    </source>
</evidence>
<dbReference type="GO" id="GO:0046872">
    <property type="term" value="F:metal ion binding"/>
    <property type="evidence" value="ECO:0007669"/>
    <property type="project" value="UniProtKB-KW"/>
</dbReference>
<evidence type="ECO:0000256" key="14">
    <source>
        <dbReference type="ARBA" id="ARBA00070396"/>
    </source>
</evidence>
<evidence type="ECO:0000256" key="6">
    <source>
        <dbReference type="ARBA" id="ARBA00022737"/>
    </source>
</evidence>
<keyword evidence="3" id="KW-0813">Transport</keyword>
<dbReference type="Gene3D" id="3.40.50.300">
    <property type="entry name" value="P-loop containing nucleotide triphosphate hydrolases"/>
    <property type="match status" value="1"/>
</dbReference>
<organism evidence="18 19">
    <name type="scientific">Macrolepiota fuliginosa MF-IS2</name>
    <dbReference type="NCBI Taxonomy" id="1400762"/>
    <lineage>
        <taxon>Eukaryota</taxon>
        <taxon>Fungi</taxon>
        <taxon>Dikarya</taxon>
        <taxon>Basidiomycota</taxon>
        <taxon>Agaricomycotina</taxon>
        <taxon>Agaricomycetes</taxon>
        <taxon>Agaricomycetidae</taxon>
        <taxon>Agaricales</taxon>
        <taxon>Agaricineae</taxon>
        <taxon>Agaricaceae</taxon>
        <taxon>Macrolepiota</taxon>
    </lineage>
</organism>
<dbReference type="SUPFAM" id="SSF52075">
    <property type="entry name" value="Outer arm dynein light chain 1"/>
    <property type="match status" value="1"/>
</dbReference>
<keyword evidence="16" id="KW-0460">Magnesium</keyword>
<feature type="compositionally biased region" description="Polar residues" evidence="17">
    <location>
        <begin position="781"/>
        <end position="799"/>
    </location>
</feature>
<sequence length="1140" mass="124953">MISIKPLGFIAFFILYVTATVLPKSVDKHRTLLVPRAPLPNSFNARVPIPQEVARYFTNAKRLQYGLPLKAPVRRSRTQFARQAAPSATVSQTGSIQVVNRASGVIMGFIANRPGPAGSGAITLTTMVTSFSSISRSSLPANQNGPDSSLPVLGGTVGVSSASNDMGNPGTLNYYYTTSTNSGGSTNTFTQSTGIIKSSQATVWFYNPAAQALEQRWKNLNGQVVTVSSVYVQIVLSTDIHRLFYVLMRLEALGFDVGTLDVEVDNPSRPTSYINFAQDDKSDAVSLASFRSSLSAVSSLSIGVGWWSRPEVADINSELKYIYSSFTKLPALSIRGPTSKVITETLNDMPSKNAVPLDTFKNLQSLECTDIDPRLLLGWDRLAESLRSLRIKKSGLEDVADIFIGAVLDDQARRAGSSSRKRRRNIPRRSDKQLVFQSTQLPDSVPEVEEDDEATSGTVSPAPSAQLSSLKWAFLRHLSLADNALTFIPQDILPYLTSLTHFDLSSNLFVSVPAGLGSLYNLVHLNLADNMIDSVLGIYLNLGQVLHLNLASNRLESICGLERLQGLERVDLRNNHIEESAEVGRLATLPNIAHIWIEGNPLCEVEDNYRVACFDYFWKERKPVTLDGTPPGYYEKRSLTAPPPEQMTSSRPLSTASSPPVVTVAHGHQLSQSANGASSSNDALAPSPPSSNPSPHLGPVSAVGVSSKPPRRKVKRIVDLDGNNSESSSKGVSHSRIRSIDSAGGKTKERKRDKVKEVSSAEPQRKWGQIGTVDLDERPTPKTQNVTDDPSGTQESVVSKTPPVPSRHNSVDLGSLSPRRSRHSRYQTEFIPVTSIPESESSGSGLATSPNSPGNSRSRNSATLASRSGARRARVSASVFEAPTSHSDGEDENGEILNNADAYRKRLEALKKDMGDGWLKIYSQTQRFLVPVPILFSLSILFLRPTHAFHVVLYYFYPTNNTNMGANLSKALAKIFGNKEMRLLMLGLDAAGKTTILYKLKLNQSVTTIPTVGFNVETVTYKNVKFNVWDVGGQDKIRPLWRHYYTGTQGLVFVVDSQDRERVDEAKHELHRILSDREMKECLLLVFANKQDLPGAMSPAEVTEKLGLHRMRDRSCCATTGEGLFEGLQWLSQNVKKRQQ</sequence>
<dbReference type="PROSITE" id="PS51417">
    <property type="entry name" value="ARF"/>
    <property type="match status" value="1"/>
</dbReference>
<dbReference type="GO" id="GO:0005525">
    <property type="term" value="F:GTP binding"/>
    <property type="evidence" value="ECO:0007669"/>
    <property type="project" value="UniProtKB-KW"/>
</dbReference>
<dbReference type="GO" id="GO:0016192">
    <property type="term" value="P:vesicle-mediated transport"/>
    <property type="evidence" value="ECO:0007669"/>
    <property type="project" value="UniProtKB-KW"/>
</dbReference>
<dbReference type="OrthoDB" id="676979at2759"/>
<dbReference type="Proteomes" id="UP000807342">
    <property type="component" value="Unassembled WGS sequence"/>
</dbReference>
<comment type="function">
    <text evidence="13">GTP-binding protein involved in protein trafficking; may modulate vesicle budding and uncoating within the Golgi apparatus.</text>
</comment>
<dbReference type="InterPro" id="IPR041838">
    <property type="entry name" value="Arf6"/>
</dbReference>
<feature type="binding site" evidence="15">
    <location>
        <position position="1033"/>
    </location>
    <ligand>
        <name>GTP</name>
        <dbReference type="ChEBI" id="CHEBI:37565"/>
    </ligand>
</feature>
<feature type="compositionally biased region" description="Polar residues" evidence="17">
    <location>
        <begin position="836"/>
        <end position="848"/>
    </location>
</feature>
<evidence type="ECO:0000256" key="7">
    <source>
        <dbReference type="ARBA" id="ARBA00022741"/>
    </source>
</evidence>
<keyword evidence="19" id="KW-1185">Reference proteome</keyword>
<feature type="compositionally biased region" description="Polar residues" evidence="17">
    <location>
        <begin position="722"/>
        <end position="732"/>
    </location>
</feature>
<dbReference type="SMART" id="SM00369">
    <property type="entry name" value="LRR_TYP"/>
    <property type="match status" value="3"/>
</dbReference>
<proteinExistence type="inferred from homology"/>
<evidence type="ECO:0000256" key="17">
    <source>
        <dbReference type="SAM" id="MobiDB-lite"/>
    </source>
</evidence>
<dbReference type="InterPro" id="IPR003591">
    <property type="entry name" value="Leu-rich_rpt_typical-subtyp"/>
</dbReference>
<dbReference type="InterPro" id="IPR006689">
    <property type="entry name" value="Small_GTPase_ARF/SAR"/>
</dbReference>
<dbReference type="Pfam" id="PF00025">
    <property type="entry name" value="Arf"/>
    <property type="match status" value="1"/>
</dbReference>
<dbReference type="PRINTS" id="PR00328">
    <property type="entry name" value="SAR1GTPBP"/>
</dbReference>
<gene>
    <name evidence="18" type="ORF">P691DRAFT_784486</name>
</gene>
<evidence type="ECO:0000256" key="3">
    <source>
        <dbReference type="ARBA" id="ARBA00022448"/>
    </source>
</evidence>
<keyword evidence="7 15" id="KW-0547">Nucleotide-binding</keyword>
<dbReference type="InterPro" id="IPR027417">
    <property type="entry name" value="P-loop_NTPase"/>
</dbReference>
<evidence type="ECO:0000256" key="9">
    <source>
        <dbReference type="ARBA" id="ARBA00022927"/>
    </source>
</evidence>
<evidence type="ECO:0000256" key="12">
    <source>
        <dbReference type="ARBA" id="ARBA00023288"/>
    </source>
</evidence>
<dbReference type="SMART" id="SM00178">
    <property type="entry name" value="SAR"/>
    <property type="match status" value="1"/>
</dbReference>
<dbReference type="InterPro" id="IPR032675">
    <property type="entry name" value="LRR_dom_sf"/>
</dbReference>
<keyword evidence="16" id="KW-0479">Metal-binding</keyword>
<evidence type="ECO:0000313" key="18">
    <source>
        <dbReference type="EMBL" id="KAF9452338.1"/>
    </source>
</evidence>
<evidence type="ECO:0000256" key="2">
    <source>
        <dbReference type="ARBA" id="ARBA00010290"/>
    </source>
</evidence>
<dbReference type="Gene3D" id="3.80.10.10">
    <property type="entry name" value="Ribonuclease Inhibitor"/>
    <property type="match status" value="2"/>
</dbReference>
<protein>
    <recommendedName>
        <fullName evidence="14">ADP-ribosylation factor</fullName>
    </recommendedName>
</protein>
<keyword evidence="8" id="KW-0931">ER-Golgi transport</keyword>
<dbReference type="NCBIfam" id="TIGR00231">
    <property type="entry name" value="small_GTP"/>
    <property type="match status" value="1"/>
</dbReference>
<evidence type="ECO:0000256" key="10">
    <source>
        <dbReference type="ARBA" id="ARBA00023034"/>
    </source>
</evidence>
<dbReference type="SMART" id="SM00175">
    <property type="entry name" value="RAB"/>
    <property type="match status" value="1"/>
</dbReference>
<dbReference type="Pfam" id="PF13855">
    <property type="entry name" value="LRR_8"/>
    <property type="match status" value="1"/>
</dbReference>
<keyword evidence="11 15" id="KW-0342">GTP-binding</keyword>
<dbReference type="CDD" id="cd04149">
    <property type="entry name" value="Arf6"/>
    <property type="match status" value="1"/>
</dbReference>
<dbReference type="PROSITE" id="PS51450">
    <property type="entry name" value="LRR"/>
    <property type="match status" value="1"/>
</dbReference>
<feature type="compositionally biased region" description="Polar residues" evidence="17">
    <location>
        <begin position="646"/>
        <end position="660"/>
    </location>
</feature>
<dbReference type="GO" id="GO:0003924">
    <property type="term" value="F:GTPase activity"/>
    <property type="evidence" value="ECO:0007669"/>
    <property type="project" value="InterPro"/>
</dbReference>
<evidence type="ECO:0000256" key="5">
    <source>
        <dbReference type="ARBA" id="ARBA00022707"/>
    </source>
</evidence>
<feature type="region of interest" description="Disordered" evidence="17">
    <location>
        <begin position="628"/>
        <end position="894"/>
    </location>
</feature>
<comment type="subcellular location">
    <subcellularLocation>
        <location evidence="1">Golgi apparatus</location>
    </subcellularLocation>
</comment>
<evidence type="ECO:0000256" key="11">
    <source>
        <dbReference type="ARBA" id="ARBA00023134"/>
    </source>
</evidence>
<reference evidence="18" key="1">
    <citation type="submission" date="2020-11" db="EMBL/GenBank/DDBJ databases">
        <authorList>
            <consortium name="DOE Joint Genome Institute"/>
            <person name="Ahrendt S."/>
            <person name="Riley R."/>
            <person name="Andreopoulos W."/>
            <person name="Labutti K."/>
            <person name="Pangilinan J."/>
            <person name="Ruiz-Duenas F.J."/>
            <person name="Barrasa J.M."/>
            <person name="Sanchez-Garcia M."/>
            <person name="Camarero S."/>
            <person name="Miyauchi S."/>
            <person name="Serrano A."/>
            <person name="Linde D."/>
            <person name="Babiker R."/>
            <person name="Drula E."/>
            <person name="Ayuso-Fernandez I."/>
            <person name="Pacheco R."/>
            <person name="Padilla G."/>
            <person name="Ferreira P."/>
            <person name="Barriuso J."/>
            <person name="Kellner H."/>
            <person name="Castanera R."/>
            <person name="Alfaro M."/>
            <person name="Ramirez L."/>
            <person name="Pisabarro A.G."/>
            <person name="Kuo A."/>
            <person name="Tritt A."/>
            <person name="Lipzen A."/>
            <person name="He G."/>
            <person name="Yan M."/>
            <person name="Ng V."/>
            <person name="Cullen D."/>
            <person name="Martin F."/>
            <person name="Rosso M.-N."/>
            <person name="Henrissat B."/>
            <person name="Hibbett D."/>
            <person name="Martinez A.T."/>
            <person name="Grigoriev I.V."/>
        </authorList>
    </citation>
    <scope>NUCLEOTIDE SEQUENCE</scope>
    <source>
        <strain evidence="18">MF-IS2</strain>
    </source>
</reference>
<evidence type="ECO:0000256" key="1">
    <source>
        <dbReference type="ARBA" id="ARBA00004555"/>
    </source>
</evidence>
<evidence type="ECO:0000256" key="4">
    <source>
        <dbReference type="ARBA" id="ARBA00022614"/>
    </source>
</evidence>
<keyword evidence="10" id="KW-0333">Golgi apparatus</keyword>
<comment type="similarity">
    <text evidence="2">Belongs to the small GTPase superfamily. Arf family.</text>
</comment>
<evidence type="ECO:0000256" key="16">
    <source>
        <dbReference type="PIRSR" id="PIRSR606689-2"/>
    </source>
</evidence>
<dbReference type="InterPro" id="IPR024156">
    <property type="entry name" value="Small_GTPase_ARF"/>
</dbReference>
<evidence type="ECO:0000256" key="8">
    <source>
        <dbReference type="ARBA" id="ARBA00022892"/>
    </source>
</evidence>
<keyword evidence="6" id="KW-0677">Repeat</keyword>
<feature type="compositionally biased region" description="Low complexity" evidence="17">
    <location>
        <begin position="849"/>
        <end position="868"/>
    </location>
</feature>
<feature type="binding site" evidence="15">
    <location>
        <begin position="987"/>
        <end position="994"/>
    </location>
    <ligand>
        <name>GTP</name>
        <dbReference type="ChEBI" id="CHEBI:37565"/>
    </ligand>
</feature>
<comment type="caution">
    <text evidence="18">The sequence shown here is derived from an EMBL/GenBank/DDBJ whole genome shotgun (WGS) entry which is preliminary data.</text>
</comment>
<dbReference type="GO" id="GO:0015031">
    <property type="term" value="P:protein transport"/>
    <property type="evidence" value="ECO:0007669"/>
    <property type="project" value="UniProtKB-KW"/>
</dbReference>
<dbReference type="GO" id="GO:0005794">
    <property type="term" value="C:Golgi apparatus"/>
    <property type="evidence" value="ECO:0007669"/>
    <property type="project" value="UniProtKB-SubCell"/>
</dbReference>
<keyword evidence="5" id="KW-0519">Myristate</keyword>
<accession>A0A9P5XK41</accession>
<name>A0A9P5XK41_9AGAR</name>
<feature type="binding site" evidence="16">
    <location>
        <position position="1011"/>
    </location>
    <ligand>
        <name>Mg(2+)</name>
        <dbReference type="ChEBI" id="CHEBI:18420"/>
    </ligand>
</feature>
<feature type="region of interest" description="Disordered" evidence="17">
    <location>
        <begin position="441"/>
        <end position="463"/>
    </location>
</feature>
<dbReference type="FunFam" id="3.40.50.300:FF:003500">
    <property type="entry name" value="ADP-ribosylation factor 1"/>
    <property type="match status" value="1"/>
</dbReference>
<keyword evidence="9" id="KW-0653">Protein transport</keyword>
<dbReference type="InterPro" id="IPR005225">
    <property type="entry name" value="Small_GTP-bd"/>
</dbReference>
<evidence type="ECO:0000256" key="15">
    <source>
        <dbReference type="PIRSR" id="PIRSR606689-1"/>
    </source>
</evidence>
<evidence type="ECO:0000313" key="19">
    <source>
        <dbReference type="Proteomes" id="UP000807342"/>
    </source>
</evidence>
<dbReference type="PANTHER" id="PTHR11711">
    <property type="entry name" value="ADP RIBOSYLATION FACTOR-RELATED"/>
    <property type="match status" value="1"/>
</dbReference>
<feature type="compositionally biased region" description="Basic and acidic residues" evidence="17">
    <location>
        <begin position="746"/>
        <end position="765"/>
    </location>
</feature>
<feature type="binding site" evidence="15">
    <location>
        <begin position="1089"/>
        <end position="1092"/>
    </location>
    <ligand>
        <name>GTP</name>
        <dbReference type="ChEBI" id="CHEBI:37565"/>
    </ligand>
</feature>
<dbReference type="InterPro" id="IPR001611">
    <property type="entry name" value="Leu-rich_rpt"/>
</dbReference>
<keyword evidence="4" id="KW-0433">Leucine-rich repeat</keyword>
<keyword evidence="12" id="KW-0449">Lipoprotein</keyword>
<dbReference type="AlphaFoldDB" id="A0A9P5XK41"/>
<feature type="binding site" evidence="16">
    <location>
        <position position="994"/>
    </location>
    <ligand>
        <name>Mg(2+)</name>
        <dbReference type="ChEBI" id="CHEBI:18420"/>
    </ligand>
</feature>
<dbReference type="SMART" id="SM00177">
    <property type="entry name" value="ARF"/>
    <property type="match status" value="1"/>
</dbReference>
<dbReference type="EMBL" id="MU151072">
    <property type="protein sequence ID" value="KAF9452338.1"/>
    <property type="molecule type" value="Genomic_DNA"/>
</dbReference>